<dbReference type="SUPFAM" id="SSF56601">
    <property type="entry name" value="beta-lactamase/transpeptidase-like"/>
    <property type="match status" value="1"/>
</dbReference>
<evidence type="ECO:0000313" key="4">
    <source>
        <dbReference type="EMBL" id="KJF60761.1"/>
    </source>
</evidence>
<dbReference type="EMBL" id="GG704913">
    <property type="protein sequence ID" value="KJF60761.1"/>
    <property type="molecule type" value="Genomic_DNA"/>
</dbReference>
<protein>
    <submittedName>
        <fullName evidence="4">Uncharacterized protein</fullName>
    </submittedName>
</protein>
<reference evidence="5" key="2">
    <citation type="journal article" date="2010" name="Genome Res.">
        <title>Population genomic sequencing of Coccidioides fungi reveals recent hybridization and transposon control.</title>
        <authorList>
            <person name="Neafsey D.E."/>
            <person name="Barker B.M."/>
            <person name="Sharpton T.J."/>
            <person name="Stajich J.E."/>
            <person name="Park D.J."/>
            <person name="Whiston E."/>
            <person name="Hung C.-Y."/>
            <person name="McMahan C."/>
            <person name="White J."/>
            <person name="Sykes S."/>
            <person name="Heiman D."/>
            <person name="Young S."/>
            <person name="Zeng Q."/>
            <person name="Abouelleil A."/>
            <person name="Aftuck L."/>
            <person name="Bessette D."/>
            <person name="Brown A."/>
            <person name="FitzGerald M."/>
            <person name="Lui A."/>
            <person name="Macdonald J.P."/>
            <person name="Priest M."/>
            <person name="Orbach M.J."/>
            <person name="Galgiani J.N."/>
            <person name="Kirkland T.N."/>
            <person name="Cole G.T."/>
            <person name="Birren B.W."/>
            <person name="Henn M.R."/>
            <person name="Taylor J.W."/>
            <person name="Rounsley S.D."/>
        </authorList>
    </citation>
    <scope>GENOME REANNOTATION</scope>
    <source>
        <strain evidence="5">RS</strain>
    </source>
</reference>
<dbReference type="OrthoDB" id="10250282at2759"/>
<gene>
    <name evidence="4" type="ORF">CIMG_12178</name>
</gene>
<feature type="domain" description="Beta-lactamase-related" evidence="2">
    <location>
        <begin position="103"/>
        <end position="405"/>
    </location>
</feature>
<proteinExistence type="predicted"/>
<dbReference type="AlphaFoldDB" id="A0A0D8JV06"/>
<feature type="signal peptide" evidence="1">
    <location>
        <begin position="1"/>
        <end position="19"/>
    </location>
</feature>
<dbReference type="KEGG" id="cim:CIMG_12178"/>
<dbReference type="InterPro" id="IPR001466">
    <property type="entry name" value="Beta-lactam-related"/>
</dbReference>
<dbReference type="VEuPathDB" id="FungiDB:CIMG_12178"/>
<reference evidence="5" key="1">
    <citation type="journal article" date="2009" name="Genome Res.">
        <title>Comparative genomic analyses of the human fungal pathogens Coccidioides and their relatives.</title>
        <authorList>
            <person name="Sharpton T.J."/>
            <person name="Stajich J.E."/>
            <person name="Rounsley S.D."/>
            <person name="Gardner M.J."/>
            <person name="Wortman J.R."/>
            <person name="Jordar V.S."/>
            <person name="Maiti R."/>
            <person name="Kodira C.D."/>
            <person name="Neafsey D.E."/>
            <person name="Zeng Q."/>
            <person name="Hung C.-Y."/>
            <person name="McMahan C."/>
            <person name="Muszewska A."/>
            <person name="Grynberg M."/>
            <person name="Mandel M.A."/>
            <person name="Kellner E.M."/>
            <person name="Barker B.M."/>
            <person name="Galgiani J.N."/>
            <person name="Orbach M.J."/>
            <person name="Kirkland T.N."/>
            <person name="Cole G.T."/>
            <person name="Henn M.R."/>
            <person name="Birren B.W."/>
            <person name="Taylor J.W."/>
        </authorList>
    </citation>
    <scope>NUCLEOTIDE SEQUENCE [LARGE SCALE GENOMIC DNA]</scope>
    <source>
        <strain evidence="5">RS</strain>
    </source>
</reference>
<dbReference type="Proteomes" id="UP000001261">
    <property type="component" value="Unassembled WGS sequence"/>
</dbReference>
<dbReference type="OMA" id="ISKLWTM"/>
<keyword evidence="5" id="KW-1185">Reference proteome</keyword>
<evidence type="ECO:0000256" key="1">
    <source>
        <dbReference type="SAM" id="SignalP"/>
    </source>
</evidence>
<dbReference type="GeneID" id="24164026"/>
<dbReference type="InterPro" id="IPR051478">
    <property type="entry name" value="Beta-lactamase-like_AB/R"/>
</dbReference>
<dbReference type="InterPro" id="IPR012338">
    <property type="entry name" value="Beta-lactam/transpept-like"/>
</dbReference>
<dbReference type="PANTHER" id="PTHR22935">
    <property type="entry name" value="PENICILLIN-BINDING PROTEIN"/>
    <property type="match status" value="1"/>
</dbReference>
<keyword evidence="1" id="KW-0732">Signal</keyword>
<dbReference type="RefSeq" id="XP_012214008.1">
    <property type="nucleotide sequence ID" value="XM_012358585.1"/>
</dbReference>
<dbReference type="STRING" id="246410.A0A0D8JV06"/>
<evidence type="ECO:0000259" key="2">
    <source>
        <dbReference type="Pfam" id="PF00144"/>
    </source>
</evidence>
<dbReference type="InParanoid" id="A0A0D8JV06"/>
<accession>A0A0D8JV06</accession>
<feature type="chain" id="PRO_5002331200" evidence="1">
    <location>
        <begin position="20"/>
        <end position="621"/>
    </location>
</feature>
<dbReference type="Pfam" id="PF26335">
    <property type="entry name" value="ARB_00930_C"/>
    <property type="match status" value="1"/>
</dbReference>
<feature type="domain" description="Beta-lactamase-like ARB-00930-like C-terminal" evidence="3">
    <location>
        <begin position="426"/>
        <end position="582"/>
    </location>
</feature>
<organism evidence="4 5">
    <name type="scientific">Coccidioides immitis (strain RS)</name>
    <name type="common">Valley fever fungus</name>
    <dbReference type="NCBI Taxonomy" id="246410"/>
    <lineage>
        <taxon>Eukaryota</taxon>
        <taxon>Fungi</taxon>
        <taxon>Dikarya</taxon>
        <taxon>Ascomycota</taxon>
        <taxon>Pezizomycotina</taxon>
        <taxon>Eurotiomycetes</taxon>
        <taxon>Eurotiomycetidae</taxon>
        <taxon>Onygenales</taxon>
        <taxon>Onygenaceae</taxon>
        <taxon>Coccidioides</taxon>
    </lineage>
</organism>
<name>A0A0D8JV06_COCIM</name>
<evidence type="ECO:0000259" key="3">
    <source>
        <dbReference type="Pfam" id="PF26335"/>
    </source>
</evidence>
<dbReference type="PANTHER" id="PTHR22935:SF97">
    <property type="entry name" value="BETA-LACTAMASE-RELATED DOMAIN-CONTAINING PROTEIN"/>
    <property type="match status" value="1"/>
</dbReference>
<sequence length="621" mass="67880">MRVLLGLCAPLLLLYGVSAGGKPRDCALLGPAFPRPTDLPSSQTFKNDLDRLSRRLGEALESSTINGAESSFSLNIFTVEDEAPIWEYHHVASQFNGTLPAEGLDGDTIYRIASITKLLTVYVLLIESGFEVLDEKITKYIPELAAVPKGVETDTVQWNDITLGALATHLAGILRAATFGDLAPTIESSHIPEGSFPPLDGEDALSCGYSPQNAPCSRKALLDEVLLRHPVYPPFSAPIYSNTAFTLLGLALEQIKGRPLEDMMNESVFVPLGLSRTSLLQPKNHSWGIVPVSPLSSFWNVSFGLEAPGINAYSTANDLSRLGRAILNATLLSATDTRRWMKPMTHTGSTSYSVGAPWEIFRVDSPRVIDMYSKSGSVGSYKSLLFLLPDHNVGFTILVAAPGPSPLYPIASVMTSQLIPALEKEARRQAQMNFAGTYRASGVNSSIVLDANDKHHGIGISSWNTNGTDVIEILKTLAGSRNSSDIARVRLFPTQLTRDSICPGSQRSCIDVSFRLVVEVVPADADNTGYEGLFSRRCDHWVLLDGLLYSHISIDEVMITVEKVSGRAVAVEPRAWRFRMDKIEGPVLSVYEQSFPENALSQGVMSFWVVRKLRHCLTLWL</sequence>
<evidence type="ECO:0000313" key="5">
    <source>
        <dbReference type="Proteomes" id="UP000001261"/>
    </source>
</evidence>
<dbReference type="InterPro" id="IPR058664">
    <property type="entry name" value="ARB_00930-like_C"/>
</dbReference>
<dbReference type="Pfam" id="PF00144">
    <property type="entry name" value="Beta-lactamase"/>
    <property type="match status" value="1"/>
</dbReference>
<dbReference type="Gene3D" id="3.40.710.10">
    <property type="entry name" value="DD-peptidase/beta-lactamase superfamily"/>
    <property type="match status" value="1"/>
</dbReference>